<dbReference type="Proteomes" id="UP000199118">
    <property type="component" value="Unassembled WGS sequence"/>
</dbReference>
<reference evidence="1 2" key="1">
    <citation type="submission" date="2016-10" db="EMBL/GenBank/DDBJ databases">
        <authorList>
            <person name="de Groot N.N."/>
        </authorList>
    </citation>
    <scope>NUCLEOTIDE SEQUENCE [LARGE SCALE GENOMIC DNA]</scope>
    <source>
        <strain evidence="1 2">DSM 17890</strain>
    </source>
</reference>
<gene>
    <name evidence="1" type="ORF">SAMN05444336_10397</name>
</gene>
<dbReference type="InterPro" id="IPR058240">
    <property type="entry name" value="rSAM_sf"/>
</dbReference>
<dbReference type="RefSeq" id="WP_245710499.1">
    <property type="nucleotide sequence ID" value="NZ_FNMZ01000003.1"/>
</dbReference>
<keyword evidence="2" id="KW-1185">Reference proteome</keyword>
<protein>
    <submittedName>
        <fullName evidence="1">Uncharacterized protein</fullName>
    </submittedName>
</protein>
<sequence>MDALRARFDLRPGAELAIESDPRTLIAEMVARIGEMGFTRIDTEEVAPILSITSKAAWS</sequence>
<dbReference type="SUPFAM" id="SSF102114">
    <property type="entry name" value="Radical SAM enzymes"/>
    <property type="match status" value="1"/>
</dbReference>
<accession>A0A1H2YE07</accession>
<dbReference type="EMBL" id="FNMZ01000003">
    <property type="protein sequence ID" value="SDX03406.1"/>
    <property type="molecule type" value="Genomic_DNA"/>
</dbReference>
<dbReference type="AlphaFoldDB" id="A0A1H2YE07"/>
<proteinExistence type="predicted"/>
<evidence type="ECO:0000313" key="2">
    <source>
        <dbReference type="Proteomes" id="UP000199118"/>
    </source>
</evidence>
<dbReference type="STRING" id="356660.SAMN05444336_10397"/>
<evidence type="ECO:0000313" key="1">
    <source>
        <dbReference type="EMBL" id="SDX03406.1"/>
    </source>
</evidence>
<organism evidence="1 2">
    <name type="scientific">Albimonas donghaensis</name>
    <dbReference type="NCBI Taxonomy" id="356660"/>
    <lineage>
        <taxon>Bacteria</taxon>
        <taxon>Pseudomonadati</taxon>
        <taxon>Pseudomonadota</taxon>
        <taxon>Alphaproteobacteria</taxon>
        <taxon>Rhodobacterales</taxon>
        <taxon>Paracoccaceae</taxon>
        <taxon>Albimonas</taxon>
    </lineage>
</organism>
<name>A0A1H2YE07_9RHOB</name>